<sequence length="58" mass="6039">MYDQLEQAILTAAEGGAPPKTFHVGPDAAVDFSSGGHPFDGLQITAWEHADVAAGRSE</sequence>
<organism evidence="1 2">
    <name type="scientific">Mycolicibacterium iranicum</name>
    <name type="common">Mycobacterium iranicum</name>
    <dbReference type="NCBI Taxonomy" id="912594"/>
    <lineage>
        <taxon>Bacteria</taxon>
        <taxon>Bacillati</taxon>
        <taxon>Actinomycetota</taxon>
        <taxon>Actinomycetes</taxon>
        <taxon>Mycobacteriales</taxon>
        <taxon>Mycobacteriaceae</taxon>
        <taxon>Mycolicibacterium</taxon>
    </lineage>
</organism>
<dbReference type="EMBL" id="JACHVU010000008">
    <property type="protein sequence ID" value="MBB2992146.1"/>
    <property type="molecule type" value="Genomic_DNA"/>
</dbReference>
<evidence type="ECO:0000313" key="2">
    <source>
        <dbReference type="Proteomes" id="UP000550501"/>
    </source>
</evidence>
<dbReference type="Proteomes" id="UP000550501">
    <property type="component" value="Unassembled WGS sequence"/>
</dbReference>
<proteinExistence type="predicted"/>
<name>A0A839QD79_MYCIR</name>
<keyword evidence="2" id="KW-1185">Reference proteome</keyword>
<dbReference type="RefSeq" id="WP_183470583.1">
    <property type="nucleotide sequence ID" value="NZ_JACHVU010000008.1"/>
</dbReference>
<comment type="caution">
    <text evidence="1">The sequence shown here is derived from an EMBL/GenBank/DDBJ whole genome shotgun (WGS) entry which is preliminary data.</text>
</comment>
<reference evidence="1 2" key="1">
    <citation type="submission" date="2020-08" db="EMBL/GenBank/DDBJ databases">
        <title>The Agave Microbiome: Exploring the role of microbial communities in plant adaptations to desert environments.</title>
        <authorList>
            <person name="Partida-Martinez L.P."/>
        </authorList>
    </citation>
    <scope>NUCLEOTIDE SEQUENCE [LARGE SCALE GENOMIC DNA]</scope>
    <source>
        <strain evidence="1 2">AT2.18</strain>
    </source>
</reference>
<evidence type="ECO:0000313" key="1">
    <source>
        <dbReference type="EMBL" id="MBB2992146.1"/>
    </source>
</evidence>
<gene>
    <name evidence="1" type="ORF">FHR72_003642</name>
</gene>
<protein>
    <submittedName>
        <fullName evidence="1">Uncharacterized protein</fullName>
    </submittedName>
</protein>
<accession>A0A839QD79</accession>
<dbReference type="AlphaFoldDB" id="A0A839QD79"/>